<organism evidence="5 6">
    <name type="scientific">Spongiibacter pelagi</name>
    <dbReference type="NCBI Taxonomy" id="2760804"/>
    <lineage>
        <taxon>Bacteria</taxon>
        <taxon>Pseudomonadati</taxon>
        <taxon>Pseudomonadota</taxon>
        <taxon>Gammaproteobacteria</taxon>
        <taxon>Cellvibrionales</taxon>
        <taxon>Spongiibacteraceae</taxon>
        <taxon>Spongiibacter</taxon>
    </lineage>
</organism>
<dbReference type="InterPro" id="IPR050425">
    <property type="entry name" value="NAD(P)_dehydrat-like"/>
</dbReference>
<sequence length="341" mass="37144">MSQTVLVTGASGFIAQQLIIDLLEQGHKVRGTIRSLSKADTLKKTLAEHSNHIDNLELVEADLESDKGWPEAMQGIDVVQHLASPFPMASPKNPDDLIRPAREGSLRVLRAAKAAGVNRVILTSSFASVGYGWGDALPEMTTEKDWTNTDNAKDCTTYVASKTLAEKAAWDYVNGEGKGIQLTTILPVAVFGPIRSAQVKTSVSVVSQMLAGKLPMLPNVGFQVVDVRDVCAAHIAAMNNPETIGERYILADEFTDMQGFAHILKEGFPDLASRIATRRMPNWLVRFGALFNGELKTMTLELNKRRQGSSQKVRALLGRELISSKEAILASGETLIKYKAV</sequence>
<dbReference type="Proteomes" id="UP000610558">
    <property type="component" value="Unassembled WGS sequence"/>
</dbReference>
<evidence type="ECO:0000256" key="2">
    <source>
        <dbReference type="ARBA" id="ARBA00023445"/>
    </source>
</evidence>
<gene>
    <name evidence="5" type="ORF">IB286_07600</name>
</gene>
<comment type="caution">
    <text evidence="5">The sequence shown here is derived from an EMBL/GenBank/DDBJ whole genome shotgun (WGS) entry which is preliminary data.</text>
</comment>
<dbReference type="CDD" id="cd05227">
    <property type="entry name" value="AR_SDR_e"/>
    <property type="match status" value="1"/>
</dbReference>
<keyword evidence="6" id="KW-1185">Reference proteome</keyword>
<reference evidence="5" key="1">
    <citation type="submission" date="2020-09" db="EMBL/GenBank/DDBJ databases">
        <authorList>
            <person name="Yoon J.-W."/>
        </authorList>
    </citation>
    <scope>NUCLEOTIDE SEQUENCE</scope>
    <source>
        <strain evidence="5">KMU-158</strain>
    </source>
</reference>
<dbReference type="InterPro" id="IPR001509">
    <property type="entry name" value="Epimerase_deHydtase"/>
</dbReference>
<keyword evidence="1" id="KW-0560">Oxidoreductase</keyword>
<name>A0A927GVY0_9GAMM</name>
<dbReference type="SUPFAM" id="SSF51735">
    <property type="entry name" value="NAD(P)-binding Rossmann-fold domains"/>
    <property type="match status" value="1"/>
</dbReference>
<dbReference type="RefSeq" id="WP_190764137.1">
    <property type="nucleotide sequence ID" value="NZ_JACXLD010000003.1"/>
</dbReference>
<feature type="domain" description="NAD-dependent epimerase/dehydratase" evidence="4">
    <location>
        <begin position="5"/>
        <end position="248"/>
    </location>
</feature>
<comment type="similarity">
    <text evidence="2">Belongs to the NAD(P)-dependent epimerase/dehydratase family. Dihydroflavonol-4-reductase subfamily.</text>
</comment>
<evidence type="ECO:0000259" key="4">
    <source>
        <dbReference type="Pfam" id="PF01370"/>
    </source>
</evidence>
<proteinExistence type="inferred from homology"/>
<feature type="coiled-coil region" evidence="3">
    <location>
        <begin position="39"/>
        <end position="66"/>
    </location>
</feature>
<evidence type="ECO:0000313" key="6">
    <source>
        <dbReference type="Proteomes" id="UP000610558"/>
    </source>
</evidence>
<dbReference type="InterPro" id="IPR036291">
    <property type="entry name" value="NAD(P)-bd_dom_sf"/>
</dbReference>
<dbReference type="GO" id="GO:0016616">
    <property type="term" value="F:oxidoreductase activity, acting on the CH-OH group of donors, NAD or NADP as acceptor"/>
    <property type="evidence" value="ECO:0007669"/>
    <property type="project" value="TreeGrafter"/>
</dbReference>
<dbReference type="AlphaFoldDB" id="A0A927GVY0"/>
<dbReference type="PANTHER" id="PTHR10366">
    <property type="entry name" value="NAD DEPENDENT EPIMERASE/DEHYDRATASE"/>
    <property type="match status" value="1"/>
</dbReference>
<evidence type="ECO:0000256" key="3">
    <source>
        <dbReference type="SAM" id="Coils"/>
    </source>
</evidence>
<dbReference type="FunFam" id="3.40.50.720:FF:000336">
    <property type="entry name" value="Aldehyde reductase"/>
    <property type="match status" value="1"/>
</dbReference>
<evidence type="ECO:0000313" key="5">
    <source>
        <dbReference type="EMBL" id="MBD2858875.1"/>
    </source>
</evidence>
<dbReference type="PANTHER" id="PTHR10366:SF564">
    <property type="entry name" value="STEROL-4-ALPHA-CARBOXYLATE 3-DEHYDROGENASE, DECARBOXYLATING"/>
    <property type="match status" value="1"/>
</dbReference>
<accession>A0A927GVY0</accession>
<evidence type="ECO:0000256" key="1">
    <source>
        <dbReference type="ARBA" id="ARBA00023002"/>
    </source>
</evidence>
<dbReference type="EMBL" id="JACXLD010000003">
    <property type="protein sequence ID" value="MBD2858875.1"/>
    <property type="molecule type" value="Genomic_DNA"/>
</dbReference>
<dbReference type="Gene3D" id="3.40.50.720">
    <property type="entry name" value="NAD(P)-binding Rossmann-like Domain"/>
    <property type="match status" value="1"/>
</dbReference>
<dbReference type="Pfam" id="PF01370">
    <property type="entry name" value="Epimerase"/>
    <property type="match status" value="1"/>
</dbReference>
<protein>
    <submittedName>
        <fullName evidence="5">Aldehyde reductase</fullName>
    </submittedName>
</protein>
<keyword evidence="3" id="KW-0175">Coiled coil</keyword>